<reference evidence="1" key="2">
    <citation type="submission" date="2019-09" db="EMBL/GenBank/DDBJ databases">
        <authorList>
            <consortium name="NCBI Pathogen Detection Project"/>
        </authorList>
    </citation>
    <scope>NUCLEOTIDE SEQUENCE</scope>
    <source>
        <strain evidence="1">EC00677</strain>
    </source>
</reference>
<protein>
    <submittedName>
        <fullName evidence="1">DUF1187 family protein</fullName>
    </submittedName>
</protein>
<organism evidence="1">
    <name type="scientific">Escherichia coli</name>
    <dbReference type="NCBI Taxonomy" id="562"/>
    <lineage>
        <taxon>Bacteria</taxon>
        <taxon>Pseudomonadati</taxon>
        <taxon>Pseudomonadota</taxon>
        <taxon>Gammaproteobacteria</taxon>
        <taxon>Enterobacterales</taxon>
        <taxon>Enterobacteriaceae</taxon>
        <taxon>Escherichia</taxon>
    </lineage>
</organism>
<gene>
    <name evidence="1" type="ORF">HL629_26285</name>
</gene>
<name>A0A7A7A038_ECOLX</name>
<dbReference type="EMBL" id="DABHBG010000093">
    <property type="protein sequence ID" value="HAJ1193143.1"/>
    <property type="molecule type" value="Genomic_DNA"/>
</dbReference>
<dbReference type="InterPro" id="IPR009572">
    <property type="entry name" value="DUF1187"/>
</dbReference>
<dbReference type="Pfam" id="PF06688">
    <property type="entry name" value="DUF1187"/>
    <property type="match status" value="1"/>
</dbReference>
<comment type="caution">
    <text evidence="1">The sequence shown here is derived from an EMBL/GenBank/DDBJ whole genome shotgun (WGS) entry which is preliminary data.</text>
</comment>
<evidence type="ECO:0000313" key="1">
    <source>
        <dbReference type="EMBL" id="HAJ1193143.1"/>
    </source>
</evidence>
<proteinExistence type="predicted"/>
<reference evidence="1" key="1">
    <citation type="journal article" date="2018" name="Genome Biol.">
        <title>SKESA: strategic k-mer extension for scrupulous assemblies.</title>
        <authorList>
            <person name="Souvorov A."/>
            <person name="Agarwala R."/>
            <person name="Lipman D.J."/>
        </authorList>
    </citation>
    <scope>NUCLEOTIDE SEQUENCE</scope>
    <source>
        <strain evidence="1">EC00677</strain>
    </source>
</reference>
<dbReference type="AlphaFoldDB" id="A0A7A7A038"/>
<sequence>MTSLKTSIKTITYLSDIGCLEIQGASLLRYQDSEMTFTECEKLFAPAKEPGRYIRVRVEDFRCEVVKA</sequence>
<accession>A0A7A7A038</accession>